<dbReference type="AlphaFoldDB" id="A0A9P6N818"/>
<dbReference type="InterPro" id="IPR011989">
    <property type="entry name" value="ARM-like"/>
</dbReference>
<feature type="repeat" description="HEAT" evidence="6">
    <location>
        <begin position="575"/>
        <end position="611"/>
    </location>
</feature>
<evidence type="ECO:0008006" key="9">
    <source>
        <dbReference type="Google" id="ProtNLM"/>
    </source>
</evidence>
<gene>
    <name evidence="7" type="ORF">CROQUDRAFT_136543</name>
</gene>
<dbReference type="PANTHER" id="PTHR15651:SF7">
    <property type="entry name" value="ARMADILLO REPEAT-CONTAINING PROTEIN 8"/>
    <property type="match status" value="1"/>
</dbReference>
<sequence length="901" mass="99563">MVMLPETAIPTASESAPNKNSWAQIKDHFDHLSLGGDGEGQARIDSTRADAVLQLLGTIKHSLVGSRVRKLTTMNDPEIVSVIPVLAVILELPCEEQSGVLKLKIEAAAVIGLLCLPEDQTVLGLLRARLPCALIRALTNLLRQTSVETMIFHPTPMTQIQHHLLRTLLRTLASLYSIIQDVSSPRKWGYMTKSPERVHRPQSRTVARVDIPSTLSSSPPDEVDRFNLKGKSKAKEDIGDEIFIEPLTPQSVGDTGGLSRHLGLISKRDELKEKCEQAKVLLLQYLAQKDIIPTIVSISPSSFKTADIVAPCFQLIWLLCKDSKRQVWLVHKLMEARDPITNHESRLKALIQCMKGWLSSNHDQAIESSIRAIGALLSINEPPHSPEDHDLLKALDQMIWGKSNADSREGTIDLNSWGIGWALLTCRAKDGNPALRASLATSSVCLVKNFPDIRLRILKLQIHNAIALIDNTTHSDMVRAEAAYALAHAVTVSDILQLQATEAGVIPVLKKLLDKASEQPFPYSTPAISAQNAMLREVCLNLSAGIYVIWSAYLALASLMSTLDQPRQELIDLNLLPSIVKSLEDESILVRASACQCCRALSRAISIMRTKLADHGAGSRLFDLAFGEEENGRNDESVEEDEDAVEIQLKIVAMGALCNLVLDFSPMKQEVLNRNGIDKFVKLLKSTKHQSLRVSALWGLKNMTFSASTELKLKVVGSLGWDDIYQLLQDKNPSIQENMISLLRNVACGDVADVDIVVRHLNAENQLMTLLENRLTTLLTNTNTISSSLSESIILQTIYTISNIVTGSEAHKSFILGRPQTMTNVYELLSHGNPDIKVGAIWCVINLTHWDETTDSKIVTRAINQLDSLGVLSKLTELTQDPKSDVRDRAECAMNQIMKRR</sequence>
<dbReference type="GO" id="GO:0005737">
    <property type="term" value="C:cytoplasm"/>
    <property type="evidence" value="ECO:0007669"/>
    <property type="project" value="UniProtKB-SubCell"/>
</dbReference>
<name>A0A9P6N818_9BASI</name>
<dbReference type="Gene3D" id="1.25.10.10">
    <property type="entry name" value="Leucine-rich Repeat Variant"/>
    <property type="match status" value="2"/>
</dbReference>
<dbReference type="PANTHER" id="PTHR15651">
    <property type="entry name" value="ARMADILLO REPEAT-CONTAINING PROTEIN 8"/>
    <property type="match status" value="1"/>
</dbReference>
<dbReference type="EMBL" id="MU167423">
    <property type="protein sequence ID" value="KAG0140727.1"/>
    <property type="molecule type" value="Genomic_DNA"/>
</dbReference>
<dbReference type="PROSITE" id="PS50077">
    <property type="entry name" value="HEAT_REPEAT"/>
    <property type="match status" value="1"/>
</dbReference>
<evidence type="ECO:0000313" key="7">
    <source>
        <dbReference type="EMBL" id="KAG0140727.1"/>
    </source>
</evidence>
<dbReference type="InterPro" id="IPR021133">
    <property type="entry name" value="HEAT_type_2"/>
</dbReference>
<dbReference type="GO" id="GO:0034657">
    <property type="term" value="C:GID complex"/>
    <property type="evidence" value="ECO:0007669"/>
    <property type="project" value="TreeGrafter"/>
</dbReference>
<organism evidence="7 8">
    <name type="scientific">Cronartium quercuum f. sp. fusiforme G11</name>
    <dbReference type="NCBI Taxonomy" id="708437"/>
    <lineage>
        <taxon>Eukaryota</taxon>
        <taxon>Fungi</taxon>
        <taxon>Dikarya</taxon>
        <taxon>Basidiomycota</taxon>
        <taxon>Pucciniomycotina</taxon>
        <taxon>Pucciniomycetes</taxon>
        <taxon>Pucciniales</taxon>
        <taxon>Coleosporiaceae</taxon>
        <taxon>Cronartium</taxon>
    </lineage>
</organism>
<dbReference type="Proteomes" id="UP000886653">
    <property type="component" value="Unassembled WGS sequence"/>
</dbReference>
<dbReference type="InterPro" id="IPR000357">
    <property type="entry name" value="HEAT"/>
</dbReference>
<dbReference type="SUPFAM" id="SSF48371">
    <property type="entry name" value="ARM repeat"/>
    <property type="match status" value="2"/>
</dbReference>
<comment type="caution">
    <text evidence="7">The sequence shown here is derived from an EMBL/GenBank/DDBJ whole genome shotgun (WGS) entry which is preliminary data.</text>
</comment>
<dbReference type="SMART" id="SM00185">
    <property type="entry name" value="ARM"/>
    <property type="match status" value="5"/>
</dbReference>
<keyword evidence="5" id="KW-0539">Nucleus</keyword>
<dbReference type="OrthoDB" id="5559898at2759"/>
<keyword evidence="4" id="KW-0677">Repeat</keyword>
<dbReference type="InterPro" id="IPR038739">
    <property type="entry name" value="ARMC8/Vid28"/>
</dbReference>
<comment type="subcellular location">
    <subcellularLocation>
        <location evidence="2">Cytoplasm</location>
    </subcellularLocation>
    <subcellularLocation>
        <location evidence="1">Nucleus</location>
    </subcellularLocation>
</comment>
<protein>
    <recommendedName>
        <fullName evidence="9">Armadillo repeat-containing protein 8</fullName>
    </recommendedName>
</protein>
<dbReference type="Pfam" id="PF02985">
    <property type="entry name" value="HEAT"/>
    <property type="match status" value="1"/>
</dbReference>
<evidence type="ECO:0000256" key="4">
    <source>
        <dbReference type="ARBA" id="ARBA00022737"/>
    </source>
</evidence>
<keyword evidence="8" id="KW-1185">Reference proteome</keyword>
<dbReference type="GO" id="GO:0043161">
    <property type="term" value="P:proteasome-mediated ubiquitin-dependent protein catabolic process"/>
    <property type="evidence" value="ECO:0007669"/>
    <property type="project" value="TreeGrafter"/>
</dbReference>
<reference evidence="7" key="1">
    <citation type="submission" date="2013-11" db="EMBL/GenBank/DDBJ databases">
        <title>Genome sequence of the fusiform rust pathogen reveals effectors for host alternation and coevolution with pine.</title>
        <authorList>
            <consortium name="DOE Joint Genome Institute"/>
            <person name="Smith K."/>
            <person name="Pendleton A."/>
            <person name="Kubisiak T."/>
            <person name="Anderson C."/>
            <person name="Salamov A."/>
            <person name="Aerts A."/>
            <person name="Riley R."/>
            <person name="Clum A."/>
            <person name="Lindquist E."/>
            <person name="Ence D."/>
            <person name="Campbell M."/>
            <person name="Kronenberg Z."/>
            <person name="Feau N."/>
            <person name="Dhillon B."/>
            <person name="Hamelin R."/>
            <person name="Burleigh J."/>
            <person name="Smith J."/>
            <person name="Yandell M."/>
            <person name="Nelson C."/>
            <person name="Grigoriev I."/>
            <person name="Davis J."/>
        </authorList>
    </citation>
    <scope>NUCLEOTIDE SEQUENCE</scope>
    <source>
        <strain evidence="7">G11</strain>
    </source>
</reference>
<evidence type="ECO:0000256" key="1">
    <source>
        <dbReference type="ARBA" id="ARBA00004123"/>
    </source>
</evidence>
<evidence type="ECO:0000256" key="2">
    <source>
        <dbReference type="ARBA" id="ARBA00004496"/>
    </source>
</evidence>
<keyword evidence="3" id="KW-0963">Cytoplasm</keyword>
<accession>A0A9P6N818</accession>
<evidence type="ECO:0000313" key="8">
    <source>
        <dbReference type="Proteomes" id="UP000886653"/>
    </source>
</evidence>
<evidence type="ECO:0000256" key="6">
    <source>
        <dbReference type="PROSITE-ProRule" id="PRU00103"/>
    </source>
</evidence>
<dbReference type="InterPro" id="IPR016024">
    <property type="entry name" value="ARM-type_fold"/>
</dbReference>
<evidence type="ECO:0000256" key="5">
    <source>
        <dbReference type="ARBA" id="ARBA00023242"/>
    </source>
</evidence>
<proteinExistence type="predicted"/>
<evidence type="ECO:0000256" key="3">
    <source>
        <dbReference type="ARBA" id="ARBA00022490"/>
    </source>
</evidence>
<dbReference type="InterPro" id="IPR000225">
    <property type="entry name" value="Armadillo"/>
</dbReference>
<dbReference type="GO" id="GO:0005634">
    <property type="term" value="C:nucleus"/>
    <property type="evidence" value="ECO:0007669"/>
    <property type="project" value="UniProtKB-SubCell"/>
</dbReference>